<dbReference type="InterPro" id="IPR012677">
    <property type="entry name" value="Nucleotide-bd_a/b_plait_sf"/>
</dbReference>
<dbReference type="InterPro" id="IPR000571">
    <property type="entry name" value="Znf_CCCH"/>
</dbReference>
<dbReference type="GO" id="GO:0008270">
    <property type="term" value="F:zinc ion binding"/>
    <property type="evidence" value="ECO:0007669"/>
    <property type="project" value="UniProtKB-KW"/>
</dbReference>
<dbReference type="Pfam" id="PF00076">
    <property type="entry name" value="RRM_1"/>
    <property type="match status" value="1"/>
</dbReference>
<dbReference type="InterPro" id="IPR000504">
    <property type="entry name" value="RRM_dom"/>
</dbReference>
<dbReference type="RefSeq" id="XP_001387460.2">
    <property type="nucleotide sequence ID" value="XM_001387423.1"/>
</dbReference>
<evidence type="ECO:0000259" key="8">
    <source>
        <dbReference type="PROSITE" id="PS50103"/>
    </source>
</evidence>
<evidence type="ECO:0000259" key="7">
    <source>
        <dbReference type="PROSITE" id="PS50102"/>
    </source>
</evidence>
<evidence type="ECO:0000313" key="9">
    <source>
        <dbReference type="EMBL" id="EAZ63437.2"/>
    </source>
</evidence>
<dbReference type="PROSITE" id="PS50102">
    <property type="entry name" value="RRM"/>
    <property type="match status" value="1"/>
</dbReference>
<proteinExistence type="predicted"/>
<dbReference type="CDD" id="cd12287">
    <property type="entry name" value="RRM_U2AF35_like"/>
    <property type="match status" value="1"/>
</dbReference>
<dbReference type="EMBL" id="AAVQ01000001">
    <property type="protein sequence ID" value="EAZ63437.2"/>
    <property type="molecule type" value="Genomic_DNA"/>
</dbReference>
<dbReference type="AlphaFoldDB" id="A3GG10"/>
<feature type="domain" description="RRM" evidence="7">
    <location>
        <begin position="42"/>
        <end position="140"/>
    </location>
</feature>
<dbReference type="GO" id="GO:0071004">
    <property type="term" value="C:U2-type prespliceosome"/>
    <property type="evidence" value="ECO:0007669"/>
    <property type="project" value="EnsemblFungi"/>
</dbReference>
<dbReference type="SUPFAM" id="SSF54928">
    <property type="entry name" value="RNA-binding domain, RBD"/>
    <property type="match status" value="1"/>
</dbReference>
<keyword evidence="10" id="KW-1185">Reference proteome</keyword>
<comment type="caution">
    <text evidence="9">The sequence shown here is derived from an EMBL/GenBank/DDBJ whole genome shotgun (WGS) entry which is preliminary data.</text>
</comment>
<dbReference type="PANTHER" id="PTHR12620">
    <property type="entry name" value="U2 SNRNP AUXILIARY FACTOR, SMALL SUBUNIT"/>
    <property type="match status" value="1"/>
</dbReference>
<dbReference type="PRINTS" id="PR01848">
    <property type="entry name" value="U2AUXFACTOR"/>
</dbReference>
<evidence type="ECO:0000313" key="10">
    <source>
        <dbReference type="Proteomes" id="UP000002258"/>
    </source>
</evidence>
<feature type="non-terminal residue" evidence="9">
    <location>
        <position position="184"/>
    </location>
</feature>
<dbReference type="Gene3D" id="3.30.70.330">
    <property type="match status" value="1"/>
</dbReference>
<keyword evidence="1 6" id="KW-0479">Metal-binding</keyword>
<dbReference type="PROSITE" id="PS50103">
    <property type="entry name" value="ZF_C3H1"/>
    <property type="match status" value="2"/>
</dbReference>
<dbReference type="InterPro" id="IPR009145">
    <property type="entry name" value="U2AF_small"/>
</dbReference>
<dbReference type="GO" id="GO:0000243">
    <property type="term" value="C:commitment complex"/>
    <property type="evidence" value="ECO:0007669"/>
    <property type="project" value="EnsemblFungi"/>
</dbReference>
<dbReference type="InterPro" id="IPR003954">
    <property type="entry name" value="RRM_euk-type"/>
</dbReference>
<name>A3GG10_PICST</name>
<dbReference type="Pfam" id="PF00642">
    <property type="entry name" value="zf-CCCH"/>
    <property type="match status" value="2"/>
</dbReference>
<feature type="zinc finger region" description="C3H1-type" evidence="6">
    <location>
        <begin position="10"/>
        <end position="38"/>
    </location>
</feature>
<feature type="domain" description="C3H1-type" evidence="8">
    <location>
        <begin position="142"/>
        <end position="169"/>
    </location>
</feature>
<dbReference type="GO" id="GO:0003723">
    <property type="term" value="F:RNA binding"/>
    <property type="evidence" value="ECO:0007669"/>
    <property type="project" value="UniProtKB-UniRule"/>
</dbReference>
<reference evidence="9 10" key="1">
    <citation type="journal article" date="2007" name="Nat. Biotechnol.">
        <title>Genome sequence of the lignocellulose-bioconverting and xylose-fermenting yeast Pichia stipitis.</title>
        <authorList>
            <person name="Jeffries T.W."/>
            <person name="Grigoriev I.V."/>
            <person name="Grimwood J."/>
            <person name="Laplaza J.M."/>
            <person name="Aerts A."/>
            <person name="Salamov A."/>
            <person name="Schmutz J."/>
            <person name="Lindquist E."/>
            <person name="Dehal P."/>
            <person name="Shapiro H."/>
            <person name="Jin Y.S."/>
            <person name="Passoth V."/>
            <person name="Richardson P.M."/>
        </authorList>
    </citation>
    <scope>NUCLEOTIDE SEQUENCE [LARGE SCALE GENOMIC DNA]</scope>
    <source>
        <strain evidence="10">ATCC 58785 / CBS 6054 / NBRC 10063 / NRRL Y-11545</strain>
    </source>
</reference>
<dbReference type="GO" id="GO:0089701">
    <property type="term" value="C:U2AF complex"/>
    <property type="evidence" value="ECO:0007669"/>
    <property type="project" value="EnsemblFungi"/>
</dbReference>
<dbReference type="Proteomes" id="UP000002258">
    <property type="component" value="Chromosome 1"/>
</dbReference>
<evidence type="ECO:0000256" key="1">
    <source>
        <dbReference type="ARBA" id="ARBA00022723"/>
    </source>
</evidence>
<dbReference type="STRING" id="322104.A3GG10"/>
<dbReference type="SMART" id="SM00361">
    <property type="entry name" value="RRM_1"/>
    <property type="match status" value="1"/>
</dbReference>
<dbReference type="InterPro" id="IPR035979">
    <property type="entry name" value="RBD_domain_sf"/>
</dbReference>
<evidence type="ECO:0000256" key="6">
    <source>
        <dbReference type="PROSITE-ProRule" id="PRU00723"/>
    </source>
</evidence>
<accession>A3GG10</accession>
<feature type="domain" description="C3H1-type" evidence="8">
    <location>
        <begin position="10"/>
        <end position="38"/>
    </location>
</feature>
<keyword evidence="4 6" id="KW-0862">Zinc</keyword>
<dbReference type="OrthoDB" id="423462at2759"/>
<dbReference type="GeneID" id="4851209"/>
<organism evidence="9 10">
    <name type="scientific">Scheffersomyces stipitis (strain ATCC 58785 / CBS 6054 / NBRC 10063 / NRRL Y-11545)</name>
    <name type="common">Yeast</name>
    <name type="synonym">Pichia stipitis</name>
    <dbReference type="NCBI Taxonomy" id="322104"/>
    <lineage>
        <taxon>Eukaryota</taxon>
        <taxon>Fungi</taxon>
        <taxon>Dikarya</taxon>
        <taxon>Ascomycota</taxon>
        <taxon>Saccharomycotina</taxon>
        <taxon>Pichiomycetes</taxon>
        <taxon>Debaryomycetaceae</taxon>
        <taxon>Scheffersomyces</taxon>
    </lineage>
</organism>
<gene>
    <name evidence="9" type="primary">UTAF1</name>
    <name evidence="9" type="ORF">PICST_38818</name>
</gene>
<evidence type="ECO:0000256" key="4">
    <source>
        <dbReference type="ARBA" id="ARBA00022833"/>
    </source>
</evidence>
<dbReference type="OMA" id="MIDTRQA"/>
<protein>
    <submittedName>
        <fullName evidence="9">Splicing factor U2AF 23 kDa subunit (U2 auxiliary factor 23 kDa subunit) (U2 snRNP auxiliary factor small subunit) (U2AF23)</fullName>
    </submittedName>
</protein>
<keyword evidence="2" id="KW-0677">Repeat</keyword>
<dbReference type="SMART" id="SM00356">
    <property type="entry name" value="ZnF_C3H1"/>
    <property type="match status" value="2"/>
</dbReference>
<evidence type="ECO:0000256" key="3">
    <source>
        <dbReference type="ARBA" id="ARBA00022771"/>
    </source>
</evidence>
<feature type="zinc finger region" description="C3H1-type" evidence="6">
    <location>
        <begin position="142"/>
        <end position="169"/>
    </location>
</feature>
<dbReference type="InParanoid" id="A3GG10"/>
<evidence type="ECO:0000256" key="5">
    <source>
        <dbReference type="PROSITE-ProRule" id="PRU00176"/>
    </source>
</evidence>
<sequence>MHKNVIARNGEDRLPCTFYNKIGACRHGEKCSRKHIRPLTSFTILLPNLYQNPKLNKNEGEELNPKQLQQNFDQFFKDIFVKFATLGEIKELVVCENENNHLNGNVYVRFKTKQEAAEATLLLNQEWFNARPVHCELSPVSSFPEANCRAYETSSCTRGDHCNFMHVRHPTQSLVESLFQSQTK</sequence>
<dbReference type="HOGENOM" id="CLU_059852_1_1_1"/>
<evidence type="ECO:0000256" key="2">
    <source>
        <dbReference type="ARBA" id="ARBA00022737"/>
    </source>
</evidence>
<keyword evidence="3 6" id="KW-0863">Zinc-finger</keyword>
<dbReference type="GO" id="GO:0045292">
    <property type="term" value="P:mRNA cis splicing, via spliceosome"/>
    <property type="evidence" value="ECO:0007669"/>
    <property type="project" value="EnsemblFungi"/>
</dbReference>
<keyword evidence="5" id="KW-0694">RNA-binding</keyword>
<dbReference type="KEGG" id="pic:PICST_38818"/>
<dbReference type="eggNOG" id="KOG2202">
    <property type="taxonomic scope" value="Eukaryota"/>
</dbReference>